<dbReference type="SUPFAM" id="SSF53822">
    <property type="entry name" value="Periplasmic binding protein-like I"/>
    <property type="match status" value="1"/>
</dbReference>
<dbReference type="Pfam" id="PF00356">
    <property type="entry name" value="LacI"/>
    <property type="match status" value="1"/>
</dbReference>
<keyword evidence="6" id="KW-1185">Reference proteome</keyword>
<sequence>MTSTPSRPRATIREVAAAAGVSMGTVSRVASGSTRISEATRARVVAAMKDLAYQPNAAARAMRTNVSKTVGMLVPDLGCPVFVRMIAGVKEVLAQHGYMLFTFSSESETAQEISFLQAARQRQARRFDRFGR</sequence>
<reference evidence="5 6" key="1">
    <citation type="submission" date="2023-02" db="EMBL/GenBank/DDBJ databases">
        <title>Devosia algicola sp. nov., isolated from the phycosphere of marine algae.</title>
        <authorList>
            <person name="Kim J.M."/>
            <person name="Lee J.K."/>
            <person name="Choi B.J."/>
            <person name="Bayburt H."/>
            <person name="Jeon C.O."/>
        </authorList>
    </citation>
    <scope>NUCLEOTIDE SEQUENCE [LARGE SCALE GENOMIC DNA]</scope>
    <source>
        <strain evidence="5 6">G20-9</strain>
    </source>
</reference>
<dbReference type="CDD" id="cd01392">
    <property type="entry name" value="HTH_LacI"/>
    <property type="match status" value="1"/>
</dbReference>
<dbReference type="SMART" id="SM00354">
    <property type="entry name" value="HTH_LACI"/>
    <property type="match status" value="1"/>
</dbReference>
<evidence type="ECO:0000313" key="6">
    <source>
        <dbReference type="Proteomes" id="UP001220530"/>
    </source>
</evidence>
<dbReference type="PROSITE" id="PS50932">
    <property type="entry name" value="HTH_LACI_2"/>
    <property type="match status" value="1"/>
</dbReference>
<organism evidence="5 6">
    <name type="scientific">Devosia algicola</name>
    <dbReference type="NCBI Taxonomy" id="3026418"/>
    <lineage>
        <taxon>Bacteria</taxon>
        <taxon>Pseudomonadati</taxon>
        <taxon>Pseudomonadota</taxon>
        <taxon>Alphaproteobacteria</taxon>
        <taxon>Hyphomicrobiales</taxon>
        <taxon>Devosiaceae</taxon>
        <taxon>Devosia</taxon>
    </lineage>
</organism>
<name>A0ABY7YRS7_9HYPH</name>
<evidence type="ECO:0000259" key="4">
    <source>
        <dbReference type="PROSITE" id="PS50932"/>
    </source>
</evidence>
<keyword evidence="2 5" id="KW-0238">DNA-binding</keyword>
<dbReference type="Proteomes" id="UP001220530">
    <property type="component" value="Chromosome"/>
</dbReference>
<accession>A0ABY7YRS7</accession>
<dbReference type="Gene3D" id="3.40.50.2300">
    <property type="match status" value="1"/>
</dbReference>
<dbReference type="RefSeq" id="WP_282220333.1">
    <property type="nucleotide sequence ID" value="NZ_CP118246.1"/>
</dbReference>
<dbReference type="SUPFAM" id="SSF47413">
    <property type="entry name" value="lambda repressor-like DNA-binding domains"/>
    <property type="match status" value="1"/>
</dbReference>
<keyword evidence="1" id="KW-0805">Transcription regulation</keyword>
<evidence type="ECO:0000256" key="1">
    <source>
        <dbReference type="ARBA" id="ARBA00023015"/>
    </source>
</evidence>
<dbReference type="InterPro" id="IPR000843">
    <property type="entry name" value="HTH_LacI"/>
</dbReference>
<evidence type="ECO:0000256" key="2">
    <source>
        <dbReference type="ARBA" id="ARBA00023125"/>
    </source>
</evidence>
<dbReference type="Gene3D" id="1.10.260.40">
    <property type="entry name" value="lambda repressor-like DNA-binding domains"/>
    <property type="match status" value="1"/>
</dbReference>
<protein>
    <submittedName>
        <fullName evidence="5">LacI family DNA-binding transcriptional regulator</fullName>
    </submittedName>
</protein>
<dbReference type="PANTHER" id="PTHR30146:SF109">
    <property type="entry name" value="HTH-TYPE TRANSCRIPTIONAL REGULATOR GALS"/>
    <property type="match status" value="1"/>
</dbReference>
<dbReference type="InterPro" id="IPR028082">
    <property type="entry name" value="Peripla_BP_I"/>
</dbReference>
<proteinExistence type="predicted"/>
<evidence type="ECO:0000313" key="5">
    <source>
        <dbReference type="EMBL" id="WDR03946.1"/>
    </source>
</evidence>
<gene>
    <name evidence="5" type="ORF">PSQ19_07955</name>
</gene>
<dbReference type="GO" id="GO:0003677">
    <property type="term" value="F:DNA binding"/>
    <property type="evidence" value="ECO:0007669"/>
    <property type="project" value="UniProtKB-KW"/>
</dbReference>
<dbReference type="PANTHER" id="PTHR30146">
    <property type="entry name" value="LACI-RELATED TRANSCRIPTIONAL REPRESSOR"/>
    <property type="match status" value="1"/>
</dbReference>
<dbReference type="EMBL" id="CP118246">
    <property type="protein sequence ID" value="WDR03946.1"/>
    <property type="molecule type" value="Genomic_DNA"/>
</dbReference>
<feature type="domain" description="HTH lacI-type" evidence="4">
    <location>
        <begin position="10"/>
        <end position="64"/>
    </location>
</feature>
<keyword evidence="3" id="KW-0804">Transcription</keyword>
<dbReference type="InterPro" id="IPR010982">
    <property type="entry name" value="Lambda_DNA-bd_dom_sf"/>
</dbReference>
<evidence type="ECO:0000256" key="3">
    <source>
        <dbReference type="ARBA" id="ARBA00023163"/>
    </source>
</evidence>